<dbReference type="Proteomes" id="UP000320773">
    <property type="component" value="Unassembled WGS sequence"/>
</dbReference>
<proteinExistence type="predicted"/>
<protein>
    <submittedName>
        <fullName evidence="1">Uncharacterized protein</fullName>
    </submittedName>
</protein>
<accession>A0A543G389</accession>
<sequence>MLSTTTGLAPYKSDFLIYVVANIQKLFISLPCKEQTTGEFYTDV</sequence>
<dbReference type="AlphaFoldDB" id="A0A543G389"/>
<gene>
    <name evidence="1" type="ORF">BC670_1447</name>
</gene>
<organism evidence="1 2">
    <name type="scientific">Flavobacterium branchiophilum</name>
    <dbReference type="NCBI Taxonomy" id="55197"/>
    <lineage>
        <taxon>Bacteria</taxon>
        <taxon>Pseudomonadati</taxon>
        <taxon>Bacteroidota</taxon>
        <taxon>Flavobacteriia</taxon>
        <taxon>Flavobacteriales</taxon>
        <taxon>Flavobacteriaceae</taxon>
        <taxon>Flavobacterium</taxon>
    </lineage>
</organism>
<evidence type="ECO:0000313" key="2">
    <source>
        <dbReference type="Proteomes" id="UP000320773"/>
    </source>
</evidence>
<comment type="caution">
    <text evidence="1">The sequence shown here is derived from an EMBL/GenBank/DDBJ whole genome shotgun (WGS) entry which is preliminary data.</text>
</comment>
<name>A0A543G389_9FLAO</name>
<reference evidence="1 2" key="1">
    <citation type="submission" date="2019-06" db="EMBL/GenBank/DDBJ databases">
        <title>Genomic Encyclopedia of Archaeal and Bacterial Type Strains, Phase II (KMG-II): from individual species to whole genera.</title>
        <authorList>
            <person name="Goeker M."/>
        </authorList>
    </citation>
    <scope>NUCLEOTIDE SEQUENCE [LARGE SCALE GENOMIC DNA]</scope>
    <source>
        <strain evidence="1 2">DSM 24789</strain>
    </source>
</reference>
<dbReference type="EMBL" id="VFPJ01000001">
    <property type="protein sequence ID" value="TQM40556.1"/>
    <property type="molecule type" value="Genomic_DNA"/>
</dbReference>
<evidence type="ECO:0000313" key="1">
    <source>
        <dbReference type="EMBL" id="TQM40556.1"/>
    </source>
</evidence>